<dbReference type="EMBL" id="MWQO01000052">
    <property type="protein sequence ID" value="THD08102.1"/>
    <property type="molecule type" value="Genomic_DNA"/>
</dbReference>
<dbReference type="PANTHER" id="PTHR30562:SF1">
    <property type="entry name" value="UVRABC SYSTEM PROTEIN C"/>
    <property type="match status" value="1"/>
</dbReference>
<dbReference type="SUPFAM" id="SSF82771">
    <property type="entry name" value="GIY-YIG endonuclease"/>
    <property type="match status" value="1"/>
</dbReference>
<dbReference type="InterPro" id="IPR001943">
    <property type="entry name" value="UVR_dom"/>
</dbReference>
<dbReference type="InterPro" id="IPR001162">
    <property type="entry name" value="UvrC_RNase_H_dom"/>
</dbReference>
<dbReference type="Gene3D" id="3.30.420.340">
    <property type="entry name" value="UvrC, RNAse H endonuclease domain"/>
    <property type="match status" value="1"/>
</dbReference>
<evidence type="ECO:0000259" key="9">
    <source>
        <dbReference type="PROSITE" id="PS50164"/>
    </source>
</evidence>
<dbReference type="GO" id="GO:0005737">
    <property type="term" value="C:cytoplasm"/>
    <property type="evidence" value="ECO:0007669"/>
    <property type="project" value="UniProtKB-SubCell"/>
</dbReference>
<dbReference type="Pfam" id="PF08459">
    <property type="entry name" value="UvrC_RNaseH_dom"/>
    <property type="match status" value="1"/>
</dbReference>
<keyword evidence="5 7" id="KW-0234">DNA repair</keyword>
<dbReference type="PROSITE" id="PS50151">
    <property type="entry name" value="UVR"/>
    <property type="match status" value="1"/>
</dbReference>
<evidence type="ECO:0000313" key="11">
    <source>
        <dbReference type="EMBL" id="THD08102.1"/>
    </source>
</evidence>
<dbReference type="GO" id="GO:0006289">
    <property type="term" value="P:nucleotide-excision repair"/>
    <property type="evidence" value="ECO:0007669"/>
    <property type="project" value="UniProtKB-UniRule"/>
</dbReference>
<dbReference type="CDD" id="cd10434">
    <property type="entry name" value="GIY-YIG_UvrC_Cho"/>
    <property type="match status" value="1"/>
</dbReference>
<organism evidence="11 12">
    <name type="scientific">Metallibacterium scheffleri</name>
    <dbReference type="NCBI Taxonomy" id="993689"/>
    <lineage>
        <taxon>Bacteria</taxon>
        <taxon>Pseudomonadati</taxon>
        <taxon>Pseudomonadota</taxon>
        <taxon>Gammaproteobacteria</taxon>
        <taxon>Lysobacterales</taxon>
        <taxon>Rhodanobacteraceae</taxon>
        <taxon>Metallibacterium</taxon>
    </lineage>
</organism>
<dbReference type="SUPFAM" id="SSF46600">
    <property type="entry name" value="C-terminal UvrC-binding domain of UvrB"/>
    <property type="match status" value="1"/>
</dbReference>
<keyword evidence="2 7" id="KW-0227">DNA damage</keyword>
<sequence>MHASAPATFDGKLFVRHLTHAPGVYRMYAGDGVLLYVGKAGNLKKRVSNYFMRPLLEPRIAAMVAQIARMETTVTRTESEALMLEAQLIKQFQPRYNILLRDGKSYPYVLITAHADYPRLAYHRGARTLPGSYFGPFPSSGAVRESLNLLHKLFHLRGCEESYFRNRTRPCLQYQIGRCSAPCVGLISPADYAVDVRHVQMFLQGRSSAVINELAALMQCASDALEFERAARLRDQIQALRTIQSEHYVQGASADMDVLACRINGESACVSVLFFRNGMALGSRDFFPRMGVDAPAPGALLAQFIAQYYAERAAPAELILEYAPEQPELLAQALAEHAGHEVHIKTQVRGDRARFIELAGRNAEAALVTRMASRQTLEARFADLARLLSLPQPPTRIECFDISHTQGEATVASCVAYGPEGPMKGHYRKFNITGVVAGDDYAAMEQALTRRFRRAAQGGDWASPDLLLIDGGAGQLARAEQVLDTLGLRDVPIVGVAKGPARRSGEETLVLAHGSGQLHPGSASPALQLINAVRDEAHRFAIGAHRRRREATRERSVLQDIPGIGPRRRRMLLNAFGGLAGLQGAGVEEIARVSGIDRGLAARIYAALHG</sequence>
<keyword evidence="12" id="KW-1185">Reference proteome</keyword>
<dbReference type="Pfam" id="PF01541">
    <property type="entry name" value="GIY-YIG"/>
    <property type="match status" value="1"/>
</dbReference>
<dbReference type="Gene3D" id="1.10.150.20">
    <property type="entry name" value="5' to 3' exonuclease, C-terminal subdomain"/>
    <property type="match status" value="1"/>
</dbReference>
<comment type="subcellular location">
    <subcellularLocation>
        <location evidence="7">Cytoplasm</location>
    </subcellularLocation>
</comment>
<dbReference type="FunFam" id="3.30.420.340:FF:000001">
    <property type="entry name" value="UvrABC system protein C"/>
    <property type="match status" value="1"/>
</dbReference>
<dbReference type="GO" id="GO:0009432">
    <property type="term" value="P:SOS response"/>
    <property type="evidence" value="ECO:0007669"/>
    <property type="project" value="UniProtKB-UniRule"/>
</dbReference>
<dbReference type="PROSITE" id="PS50165">
    <property type="entry name" value="UVRC"/>
    <property type="match status" value="1"/>
</dbReference>
<name>A0A4S3KHC7_9GAMM</name>
<keyword evidence="1 7" id="KW-0963">Cytoplasm</keyword>
<dbReference type="RefSeq" id="WP_081127753.1">
    <property type="nucleotide sequence ID" value="NZ_LDOS01000002.1"/>
</dbReference>
<dbReference type="Gene3D" id="4.10.860.10">
    <property type="entry name" value="UVR domain"/>
    <property type="match status" value="1"/>
</dbReference>
<accession>A0A4S3KHC7</accession>
<dbReference type="InterPro" id="IPR036876">
    <property type="entry name" value="UVR_dom_sf"/>
</dbReference>
<evidence type="ECO:0000256" key="1">
    <source>
        <dbReference type="ARBA" id="ARBA00022490"/>
    </source>
</evidence>
<dbReference type="GO" id="GO:0009381">
    <property type="term" value="F:excinuclease ABC activity"/>
    <property type="evidence" value="ECO:0007669"/>
    <property type="project" value="UniProtKB-UniRule"/>
</dbReference>
<dbReference type="SUPFAM" id="SSF47781">
    <property type="entry name" value="RuvA domain 2-like"/>
    <property type="match status" value="1"/>
</dbReference>
<keyword evidence="4 7" id="KW-0267">Excision nuclease</keyword>
<dbReference type="NCBIfam" id="NF001824">
    <property type="entry name" value="PRK00558.1-5"/>
    <property type="match status" value="1"/>
</dbReference>
<dbReference type="SMART" id="SM00465">
    <property type="entry name" value="GIYc"/>
    <property type="match status" value="1"/>
</dbReference>
<dbReference type="GO" id="GO:0003677">
    <property type="term" value="F:DNA binding"/>
    <property type="evidence" value="ECO:0007669"/>
    <property type="project" value="UniProtKB-UniRule"/>
</dbReference>
<comment type="function">
    <text evidence="7">The UvrABC repair system catalyzes the recognition and processing of DNA lesions. UvrC both incises the 5' and 3' sides of the lesion. The N-terminal half is responsible for the 3' incision and the C-terminal half is responsible for the 5' incision.</text>
</comment>
<evidence type="ECO:0000256" key="5">
    <source>
        <dbReference type="ARBA" id="ARBA00023204"/>
    </source>
</evidence>
<reference evidence="11 12" key="1">
    <citation type="submission" date="2017-02" db="EMBL/GenBank/DDBJ databases">
        <title>Whole genome sequencing of Metallibacterium scheffleri DSM 24874 (T).</title>
        <authorList>
            <person name="Kumar S."/>
            <person name="Patil P."/>
            <person name="Patil P.B."/>
        </authorList>
    </citation>
    <scope>NUCLEOTIDE SEQUENCE [LARGE SCALE GENOMIC DNA]</scope>
    <source>
        <strain evidence="11 12">DSM 24874</strain>
    </source>
</reference>
<gene>
    <name evidence="7" type="primary">uvrC</name>
    <name evidence="11" type="ORF">B1806_13635</name>
</gene>
<dbReference type="InterPro" id="IPR010994">
    <property type="entry name" value="RuvA_2-like"/>
</dbReference>
<evidence type="ECO:0000256" key="2">
    <source>
        <dbReference type="ARBA" id="ARBA00022763"/>
    </source>
</evidence>
<dbReference type="Gene3D" id="3.40.1440.10">
    <property type="entry name" value="GIY-YIG endonuclease"/>
    <property type="match status" value="1"/>
</dbReference>
<dbReference type="InterPro" id="IPR004791">
    <property type="entry name" value="UvrC"/>
</dbReference>
<dbReference type="AlphaFoldDB" id="A0A4S3KHC7"/>
<feature type="domain" description="UvrC family homology region profile" evidence="10">
    <location>
        <begin position="258"/>
        <end position="483"/>
    </location>
</feature>
<comment type="similarity">
    <text evidence="7">Belongs to the UvrC family.</text>
</comment>
<feature type="domain" description="GIY-YIG" evidence="9">
    <location>
        <begin position="20"/>
        <end position="98"/>
    </location>
</feature>
<dbReference type="GO" id="GO:0009380">
    <property type="term" value="C:excinuclease repair complex"/>
    <property type="evidence" value="ECO:0007669"/>
    <property type="project" value="InterPro"/>
</dbReference>
<evidence type="ECO:0000256" key="3">
    <source>
        <dbReference type="ARBA" id="ARBA00022769"/>
    </source>
</evidence>
<dbReference type="Pfam" id="PF22920">
    <property type="entry name" value="UvrC_RNaseH"/>
    <property type="match status" value="1"/>
</dbReference>
<evidence type="ECO:0000259" key="10">
    <source>
        <dbReference type="PROSITE" id="PS50165"/>
    </source>
</evidence>
<evidence type="ECO:0000256" key="6">
    <source>
        <dbReference type="ARBA" id="ARBA00023236"/>
    </source>
</evidence>
<keyword evidence="3 7" id="KW-0228">DNA excision</keyword>
<evidence type="ECO:0000313" key="12">
    <source>
        <dbReference type="Proteomes" id="UP000307749"/>
    </source>
</evidence>
<dbReference type="InterPro" id="IPR000305">
    <property type="entry name" value="GIY-YIG_endonuc"/>
</dbReference>
<evidence type="ECO:0000256" key="7">
    <source>
        <dbReference type="HAMAP-Rule" id="MF_00203"/>
    </source>
</evidence>
<proteinExistence type="inferred from homology"/>
<dbReference type="Proteomes" id="UP000307749">
    <property type="component" value="Unassembled WGS sequence"/>
</dbReference>
<dbReference type="InterPro" id="IPR038476">
    <property type="entry name" value="UvrC_RNase_H_dom_sf"/>
</dbReference>
<evidence type="ECO:0000259" key="8">
    <source>
        <dbReference type="PROSITE" id="PS50151"/>
    </source>
</evidence>
<dbReference type="NCBIfam" id="TIGR00194">
    <property type="entry name" value="uvrC"/>
    <property type="match status" value="1"/>
</dbReference>
<dbReference type="InterPro" id="IPR047296">
    <property type="entry name" value="GIY-YIG_UvrC_Cho"/>
</dbReference>
<evidence type="ECO:0000256" key="4">
    <source>
        <dbReference type="ARBA" id="ARBA00022881"/>
    </source>
</evidence>
<protein>
    <recommendedName>
        <fullName evidence="7">UvrABC system protein C</fullName>
        <shortName evidence="7">Protein UvrC</shortName>
    </recommendedName>
    <alternativeName>
        <fullName evidence="7">Excinuclease ABC subunit C</fullName>
    </alternativeName>
</protein>
<dbReference type="PANTHER" id="PTHR30562">
    <property type="entry name" value="UVRC/OXIDOREDUCTASE"/>
    <property type="match status" value="1"/>
</dbReference>
<dbReference type="Pfam" id="PF02151">
    <property type="entry name" value="UVR"/>
    <property type="match status" value="1"/>
</dbReference>
<dbReference type="InterPro" id="IPR050066">
    <property type="entry name" value="UvrABC_protein_C"/>
</dbReference>
<comment type="caution">
    <text evidence="11">The sequence shown here is derived from an EMBL/GenBank/DDBJ whole genome shotgun (WGS) entry which is preliminary data.</text>
</comment>
<keyword evidence="6 7" id="KW-0742">SOS response</keyword>
<feature type="domain" description="UVR" evidence="8">
    <location>
        <begin position="208"/>
        <end position="243"/>
    </location>
</feature>
<dbReference type="FunFam" id="3.40.1440.10:FF:000001">
    <property type="entry name" value="UvrABC system protein C"/>
    <property type="match status" value="1"/>
</dbReference>
<dbReference type="InterPro" id="IPR035901">
    <property type="entry name" value="GIY-YIG_endonuc_sf"/>
</dbReference>
<dbReference type="PROSITE" id="PS50164">
    <property type="entry name" value="GIY_YIG"/>
    <property type="match status" value="1"/>
</dbReference>
<dbReference type="OrthoDB" id="9804933at2"/>
<dbReference type="STRING" id="993689.GCA_002077135_02236"/>
<dbReference type="HAMAP" id="MF_00203">
    <property type="entry name" value="UvrC"/>
    <property type="match status" value="1"/>
</dbReference>
<comment type="subunit">
    <text evidence="7">Interacts with UvrB in an incision complex.</text>
</comment>
<dbReference type="Pfam" id="PF14520">
    <property type="entry name" value="HHH_5"/>
    <property type="match status" value="1"/>
</dbReference>